<dbReference type="InterPro" id="IPR041534">
    <property type="entry name" value="EF-hand_13"/>
</dbReference>
<dbReference type="Gene3D" id="1.10.238.220">
    <property type="match status" value="1"/>
</dbReference>
<dbReference type="EMBL" id="CZPT02000692">
    <property type="protein sequence ID" value="SCU67136.1"/>
    <property type="molecule type" value="Genomic_DNA"/>
</dbReference>
<keyword evidence="2" id="KW-0106">Calcium</keyword>
<dbReference type="CDD" id="cd21504">
    <property type="entry name" value="PPP2R3A_B-like"/>
    <property type="match status" value="1"/>
</dbReference>
<evidence type="ECO:0000259" key="4">
    <source>
        <dbReference type="Pfam" id="PF17958"/>
    </source>
</evidence>
<dbReference type="InterPro" id="IPR011992">
    <property type="entry name" value="EF-hand-dom_pair"/>
</dbReference>
<dbReference type="FunFam" id="1.10.238.220:FF:000003">
    <property type="entry name" value="Phosphoprotein phosphatase 2A regulatory subunit"/>
    <property type="match status" value="1"/>
</dbReference>
<evidence type="ECO:0000256" key="3">
    <source>
        <dbReference type="SAM" id="MobiDB-lite"/>
    </source>
</evidence>
<keyword evidence="6" id="KW-1185">Reference proteome</keyword>
<feature type="region of interest" description="Disordered" evidence="3">
    <location>
        <begin position="75"/>
        <end position="95"/>
    </location>
</feature>
<evidence type="ECO:0000313" key="6">
    <source>
        <dbReference type="Proteomes" id="UP000195570"/>
    </source>
</evidence>
<evidence type="ECO:0000256" key="2">
    <source>
        <dbReference type="ARBA" id="ARBA00022837"/>
    </source>
</evidence>
<name>A0A1G4I5U9_TRYEQ</name>
<dbReference type="GeneID" id="92382909"/>
<accession>A0A1G4I5U9</accession>
<dbReference type="GO" id="GO:0000159">
    <property type="term" value="C:protein phosphatase type 2A complex"/>
    <property type="evidence" value="ECO:0007669"/>
    <property type="project" value="TreeGrafter"/>
</dbReference>
<dbReference type="AlphaFoldDB" id="A0A1G4I5U9"/>
<reference evidence="5" key="1">
    <citation type="submission" date="2016-09" db="EMBL/GenBank/DDBJ databases">
        <authorList>
            <person name="Hebert L."/>
            <person name="Moumen B."/>
        </authorList>
    </citation>
    <scope>NUCLEOTIDE SEQUENCE [LARGE SCALE GENOMIC DNA]</scope>
    <source>
        <strain evidence="5">OVI</strain>
    </source>
</reference>
<comment type="caution">
    <text evidence="5">The sequence shown here is derived from an EMBL/GenBank/DDBJ whole genome shotgun (WGS) entry which is preliminary data.</text>
</comment>
<feature type="region of interest" description="Disordered" evidence="3">
    <location>
        <begin position="287"/>
        <end position="322"/>
    </location>
</feature>
<dbReference type="PANTHER" id="PTHR14095">
    <property type="entry name" value="PHOSPHATASE 2A REGULATORY SUBUNIT-RELATED"/>
    <property type="match status" value="1"/>
</dbReference>
<dbReference type="RefSeq" id="XP_067078496.1">
    <property type="nucleotide sequence ID" value="XM_067222395.1"/>
</dbReference>
<dbReference type="FunFam" id="1.10.238.10:FF:000025">
    <property type="entry name" value="serine/threonine-protein phosphatase 2A regulatory subunit B'' subunit alpha"/>
    <property type="match status" value="1"/>
</dbReference>
<feature type="compositionally biased region" description="Low complexity" evidence="3">
    <location>
        <begin position="311"/>
        <end position="321"/>
    </location>
</feature>
<sequence>MEPLQVMKNERVVSAWGTSPVDLRRGVGGESVATHDRVEHTVNGQGRSSSIRSALPGEFVSGEVSPLSYSSRWDLQRVQTPPSRGSSPEWRRGASYRTGADGNLFRGYSNVGSGVTSDFVSGEHGSDHCAYGSHMAEWEETGHPQDIGTKLGTYFRSGSAPVAGASSLHYTFYAPNSRAIGSNSGVAGQTSADVGGPADLPLLISASLTPQQINGVQSRMICANGQSQGGVGIKVLELLEYWMGEKSTAEVAEGLIAEFLQKAGIRYDASATPSKAGDEAFYLRETSPDDLEKVEGGSGTTPHGACGGRSGPPTSLSPSSGYFTLVNTDITRAAGEEEVEELQRDAGWDEGYEDRVKDAFEQSRVPNGPPQQPPVHSPPAQRSESVPLDATRLPTPPEAKDDGCASPNLFLRQRSGQPKDSTLRGASYRDIPPFYFPKGVPKTSEETLVGVTYTKHENPHLKVIEGMMIPAAACKNAAEQGAGANSRSATRGNKNVVIVSLRALEDKNVSLFVKRELSRIPMPPKTIQSSRPSVGPQVRGFCVSNGTLAKQGANYNDQLTQAMQRICTQCFGLPKYFAFMIMKILRATGDSDAMGMFAAPDVCSPLSRYSSAVTATCSSQAPITVQQVLDFFESSLRGRSIVRRVFELFLLSSSTGKHNCRSAVGAGSNCASTPHSASPRSYLLPEDFRGYLRILLDHHPGLALLKQTPDVQNRYMETVIYRIFYDLDRFNRGRITYAEMEDSALIDSLRQVDVADDINSVFHYFSYEHFYVLYCRFWELDTDRDMLLSRQDFVKYTPDGVMNPIIVDRIFNGLGRRSKSAVKDRINYEEFVWFCLSEEDKTTPTAVRYWFSILDLDCDGVLSLYELQRFYDETRRIILEHVPEGGIPFEDAVCQIFDMLGVTVSCGITLHDLLSNSEAAGAALNMLTNVVRLLQFEQKDPLVAHQDRLLCGLERTHWDRFARAEYDRMAQVAANE</sequence>
<dbReference type="PROSITE" id="PS00018">
    <property type="entry name" value="EF_HAND_1"/>
    <property type="match status" value="1"/>
</dbReference>
<dbReference type="GO" id="GO:0005509">
    <property type="term" value="F:calcium ion binding"/>
    <property type="evidence" value="ECO:0007669"/>
    <property type="project" value="InterPro"/>
</dbReference>
<dbReference type="GO" id="GO:0019888">
    <property type="term" value="F:protein phosphatase regulator activity"/>
    <property type="evidence" value="ECO:0007669"/>
    <property type="project" value="TreeGrafter"/>
</dbReference>
<dbReference type="SUPFAM" id="SSF47473">
    <property type="entry name" value="EF-hand"/>
    <property type="match status" value="1"/>
</dbReference>
<evidence type="ECO:0000256" key="1">
    <source>
        <dbReference type="ARBA" id="ARBA00022723"/>
    </source>
</evidence>
<proteinExistence type="predicted"/>
<gene>
    <name evidence="5" type="ORF">TEOVI_000897500</name>
</gene>
<protein>
    <submittedName>
        <fullName evidence="5">EF-hand domain pair, putative</fullName>
    </submittedName>
</protein>
<feature type="domain" description="PP2A regulatory subunit B'' EF-hand" evidence="4">
    <location>
        <begin position="680"/>
        <end position="753"/>
    </location>
</feature>
<feature type="region of interest" description="Disordered" evidence="3">
    <location>
        <begin position="362"/>
        <end position="427"/>
    </location>
</feature>
<feature type="compositionally biased region" description="Polar residues" evidence="3">
    <location>
        <begin position="75"/>
        <end position="86"/>
    </location>
</feature>
<dbReference type="PANTHER" id="PTHR14095:SF0">
    <property type="entry name" value="MIP22305P"/>
    <property type="match status" value="1"/>
</dbReference>
<feature type="compositionally biased region" description="Pro residues" evidence="3">
    <location>
        <begin position="367"/>
        <end position="377"/>
    </location>
</feature>
<dbReference type="Gene3D" id="1.10.238.10">
    <property type="entry name" value="EF-hand"/>
    <property type="match status" value="1"/>
</dbReference>
<dbReference type="Pfam" id="PF17958">
    <property type="entry name" value="EF-hand_13"/>
    <property type="match status" value="1"/>
</dbReference>
<dbReference type="InterPro" id="IPR018247">
    <property type="entry name" value="EF_Hand_1_Ca_BS"/>
</dbReference>
<dbReference type="Proteomes" id="UP000195570">
    <property type="component" value="Unassembled WGS sequence"/>
</dbReference>
<keyword evidence="1" id="KW-0479">Metal-binding</keyword>
<evidence type="ECO:0000313" key="5">
    <source>
        <dbReference type="EMBL" id="SCU67136.1"/>
    </source>
</evidence>
<dbReference type="VEuPathDB" id="TriTrypDB:TEOVI_000897500"/>
<organism evidence="5 6">
    <name type="scientific">Trypanosoma equiperdum</name>
    <dbReference type="NCBI Taxonomy" id="5694"/>
    <lineage>
        <taxon>Eukaryota</taxon>
        <taxon>Discoba</taxon>
        <taxon>Euglenozoa</taxon>
        <taxon>Kinetoplastea</taxon>
        <taxon>Metakinetoplastina</taxon>
        <taxon>Trypanosomatida</taxon>
        <taxon>Trypanosomatidae</taxon>
        <taxon>Trypanosoma</taxon>
    </lineage>
</organism>